<name>X1BE49_9ZZZZ</name>
<dbReference type="AlphaFoldDB" id="X1BE49"/>
<gene>
    <name evidence="1" type="ORF">S01H4_33417</name>
</gene>
<reference evidence="1" key="1">
    <citation type="journal article" date="2014" name="Front. Microbiol.">
        <title>High frequency of phylogenetically diverse reductive dehalogenase-homologous genes in deep subseafloor sedimentary metagenomes.</title>
        <authorList>
            <person name="Kawai M."/>
            <person name="Futagami T."/>
            <person name="Toyoda A."/>
            <person name="Takaki Y."/>
            <person name="Nishi S."/>
            <person name="Hori S."/>
            <person name="Arai W."/>
            <person name="Tsubouchi T."/>
            <person name="Morono Y."/>
            <person name="Uchiyama I."/>
            <person name="Ito T."/>
            <person name="Fujiyama A."/>
            <person name="Inagaki F."/>
            <person name="Takami H."/>
        </authorList>
    </citation>
    <scope>NUCLEOTIDE SEQUENCE</scope>
    <source>
        <strain evidence="1">Expedition CK06-06</strain>
    </source>
</reference>
<accession>X1BE49</accession>
<evidence type="ECO:0008006" key="2">
    <source>
        <dbReference type="Google" id="ProtNLM"/>
    </source>
</evidence>
<proteinExistence type="predicted"/>
<sequence length="77" mass="9137">TRDCSSMIAYKEILQNNAIFVPPRSPHQLAKEIVKVLKDELRIKDMLDKAQNFIKRYSWDSVGEKLEKLYFKFMNQS</sequence>
<feature type="non-terminal residue" evidence="1">
    <location>
        <position position="1"/>
    </location>
</feature>
<evidence type="ECO:0000313" key="1">
    <source>
        <dbReference type="EMBL" id="GAG79457.1"/>
    </source>
</evidence>
<protein>
    <recommendedName>
        <fullName evidence="2">Glycosyl transferase family 1 domain-containing protein</fullName>
    </recommendedName>
</protein>
<dbReference type="EMBL" id="BART01017584">
    <property type="protein sequence ID" value="GAG79457.1"/>
    <property type="molecule type" value="Genomic_DNA"/>
</dbReference>
<comment type="caution">
    <text evidence="1">The sequence shown here is derived from an EMBL/GenBank/DDBJ whole genome shotgun (WGS) entry which is preliminary data.</text>
</comment>
<organism evidence="1">
    <name type="scientific">marine sediment metagenome</name>
    <dbReference type="NCBI Taxonomy" id="412755"/>
    <lineage>
        <taxon>unclassified sequences</taxon>
        <taxon>metagenomes</taxon>
        <taxon>ecological metagenomes</taxon>
    </lineage>
</organism>
<dbReference type="SUPFAM" id="SSF53756">
    <property type="entry name" value="UDP-Glycosyltransferase/glycogen phosphorylase"/>
    <property type="match status" value="1"/>
</dbReference>
<dbReference type="Gene3D" id="3.40.50.2000">
    <property type="entry name" value="Glycogen Phosphorylase B"/>
    <property type="match status" value="2"/>
</dbReference>